<evidence type="ECO:0000256" key="8">
    <source>
        <dbReference type="ARBA" id="ARBA00023004"/>
    </source>
</evidence>
<accession>F5ZEW3</accession>
<evidence type="ECO:0000259" key="13">
    <source>
        <dbReference type="PROSITE" id="PS51387"/>
    </source>
</evidence>
<dbReference type="InterPro" id="IPR004017">
    <property type="entry name" value="Cys_rich_dom"/>
</dbReference>
<feature type="region of interest" description="Disordered" evidence="11">
    <location>
        <begin position="379"/>
        <end position="401"/>
    </location>
</feature>
<keyword evidence="15" id="KW-1185">Reference proteome</keyword>
<dbReference type="InterPro" id="IPR016171">
    <property type="entry name" value="Vanillyl_alc_oxidase_C-sub2"/>
</dbReference>
<keyword evidence="9" id="KW-0411">Iron-sulfur</keyword>
<dbReference type="InterPro" id="IPR016164">
    <property type="entry name" value="FAD-linked_Oxase-like_C"/>
</dbReference>
<dbReference type="GO" id="GO:0004458">
    <property type="term" value="F:D-lactate dehydrogenase (cytochrome) activity"/>
    <property type="evidence" value="ECO:0007669"/>
    <property type="project" value="UniProtKB-EC"/>
</dbReference>
<dbReference type="GO" id="GO:0051536">
    <property type="term" value="F:iron-sulfur cluster binding"/>
    <property type="evidence" value="ECO:0007669"/>
    <property type="project" value="UniProtKB-KW"/>
</dbReference>
<dbReference type="Gene3D" id="3.30.465.10">
    <property type="match status" value="1"/>
</dbReference>
<dbReference type="PROSITE" id="PS51387">
    <property type="entry name" value="FAD_PCMH"/>
    <property type="match status" value="1"/>
</dbReference>
<dbReference type="eggNOG" id="COG0277">
    <property type="taxonomic scope" value="Bacteria"/>
</dbReference>
<evidence type="ECO:0000256" key="6">
    <source>
        <dbReference type="ARBA" id="ARBA00022946"/>
    </source>
</evidence>
<evidence type="ECO:0000256" key="5">
    <source>
        <dbReference type="ARBA" id="ARBA00022827"/>
    </source>
</evidence>
<name>F5ZEW3_ALTNA</name>
<keyword evidence="6" id="KW-0809">Transit peptide</keyword>
<dbReference type="InterPro" id="IPR036318">
    <property type="entry name" value="FAD-bd_PCMH-like_sf"/>
</dbReference>
<keyword evidence="8" id="KW-0408">Iron</keyword>
<dbReference type="SUPFAM" id="SSF55103">
    <property type="entry name" value="FAD-linked oxidases, C-terminal domain"/>
    <property type="match status" value="1"/>
</dbReference>
<dbReference type="AlphaFoldDB" id="F5ZEW3"/>
<dbReference type="Gene3D" id="1.10.45.10">
    <property type="entry name" value="Vanillyl-alcohol Oxidase, Chain A, domain 4"/>
    <property type="match status" value="1"/>
</dbReference>
<dbReference type="PROSITE" id="PS51379">
    <property type="entry name" value="4FE4S_FER_2"/>
    <property type="match status" value="1"/>
</dbReference>
<evidence type="ECO:0000256" key="4">
    <source>
        <dbReference type="ARBA" id="ARBA00022723"/>
    </source>
</evidence>
<dbReference type="GO" id="GO:0046872">
    <property type="term" value="F:metal ion binding"/>
    <property type="evidence" value="ECO:0007669"/>
    <property type="project" value="UniProtKB-KW"/>
</dbReference>
<dbReference type="EC" id="1.1.2.4" evidence="10"/>
<protein>
    <recommendedName>
        <fullName evidence="10">D-lactate dehydrogenase (cytochrome)</fullName>
        <ecNumber evidence="10">1.1.2.4</ecNumber>
    </recommendedName>
</protein>
<evidence type="ECO:0000256" key="11">
    <source>
        <dbReference type="SAM" id="MobiDB-lite"/>
    </source>
</evidence>
<dbReference type="eggNOG" id="COG0247">
    <property type="taxonomic scope" value="Bacteria"/>
</dbReference>
<dbReference type="PANTHER" id="PTHR11748">
    <property type="entry name" value="D-LACTATE DEHYDROGENASE"/>
    <property type="match status" value="1"/>
</dbReference>
<dbReference type="InterPro" id="IPR009051">
    <property type="entry name" value="Helical_ferredxn"/>
</dbReference>
<evidence type="ECO:0000256" key="2">
    <source>
        <dbReference type="ARBA" id="ARBA00008000"/>
    </source>
</evidence>
<sequence length="1037" mass="111718">MNNHNGKGKAKTEQVVHNATNNFHAFLTGISEWLAPENIIGDKPRLIALATDASFYTKIPKLVIKVPSIHVMCRVLAMANRLNIALTFRAAGTSLSGQAITDSVLVMLTPDWQQYEVIDNGEAISLAPGVIGAKANRILAGYGRKIGPDPASINACKVGGIAANNASGMCCGVKNNSYHTLRHIHVLLPDGSEVNTADAQSISAFEQSHSVLLASLAALRNSLLANTALTEKVRYQYRLKNTMGYGLNALLDYDNPLDIFTHLMIGSEGTLGFIANITYNTVPLPRARETGLYLFENFKDACAVIPALKACDVDAVELMDARALRAVAPLLDKVVVSKRNISNPDAVALLIDVGAPSQAELDSTLKTVRKILTQPTVGISKEYEHPPKQEHKQEQKQGQPLQDFTAEPNIIENLWSIRKGLFPAVGAVRPTGTTVIIEDVAFPLESLADGLNALVALFEKHDYHDGIIFGHALDGNVHFVFSQGFNTPNEINRYQAFMADISVLVTQRFAGSLKAEHGTGRNMAPFLTAQWGDEGVALMRALKDIIDPKGILNPGVILNDDPQAHITHLKPMPAVQDTVDACIECGFCEPQCPSLNYTLSPRQRIALKRRQTSLTEPAAVNEINEAFSHLAVDSCAATGLCASACPVGIDTGQWIKQIRGQRTRGSATKLVSDLAAKHTDKALSIARFSLNIGHKVKGVIGEKAFNSITGALHLPQLHSAVPQASQYNKNTSQYKNEPDFNATTHANETASEAHKATEKEAGYIAELPTHLGQQNCSENTAGKVTEKMARKALSEALSQTVSKVVYMVSCPSKVFGGNANEKSVIQAVVSLCEKANVEVVFSSAKDHCCGQPWDSEGEAITARDKLAAWTQEVYTLSEQGRWPVIIDNSACAYNVTSKNTNNSDFNKIEILEVSKYLLQYISPRVKVVKTDAPTMLHIGCSSTKLDSGVAINALTNLCTSNVIVPTDITCCGFAGTKGFTNPGLNQSALAPLASQVPEDCYRGVSNSATCAIGLSLHSGVIYSHIAVLLDEVSQPLF</sequence>
<dbReference type="InterPro" id="IPR017900">
    <property type="entry name" value="4Fe4S_Fe_S_CS"/>
</dbReference>
<dbReference type="SUPFAM" id="SSF56176">
    <property type="entry name" value="FAD-binding/transporter-associated domain-like"/>
    <property type="match status" value="1"/>
</dbReference>
<dbReference type="PANTHER" id="PTHR11748:SF111">
    <property type="entry name" value="D-LACTATE DEHYDROGENASE, MITOCHONDRIAL-RELATED"/>
    <property type="match status" value="1"/>
</dbReference>
<dbReference type="Proteomes" id="UP000000683">
    <property type="component" value="Chromosome"/>
</dbReference>
<evidence type="ECO:0000313" key="14">
    <source>
        <dbReference type="EMBL" id="AEF04663.1"/>
    </source>
</evidence>
<dbReference type="GO" id="GO:0071949">
    <property type="term" value="F:FAD binding"/>
    <property type="evidence" value="ECO:0007669"/>
    <property type="project" value="InterPro"/>
</dbReference>
<dbReference type="InterPro" id="IPR004113">
    <property type="entry name" value="FAD-bd_oxidored_4_C"/>
</dbReference>
<dbReference type="eggNOG" id="COG1143">
    <property type="taxonomic scope" value="Bacteria"/>
</dbReference>
<dbReference type="KEGG" id="alt:ambt_15765"/>
<dbReference type="Pfam" id="PF01565">
    <property type="entry name" value="FAD_binding_4"/>
    <property type="match status" value="1"/>
</dbReference>
<dbReference type="InterPro" id="IPR017896">
    <property type="entry name" value="4Fe4S_Fe-S-bd"/>
</dbReference>
<dbReference type="HOGENOM" id="CLU_013688_0_0_6"/>
<dbReference type="Pfam" id="PF13183">
    <property type="entry name" value="Fer4_8"/>
    <property type="match status" value="1"/>
</dbReference>
<evidence type="ECO:0000256" key="7">
    <source>
        <dbReference type="ARBA" id="ARBA00023002"/>
    </source>
</evidence>
<dbReference type="Pfam" id="PF02913">
    <property type="entry name" value="FAD-oxidase_C"/>
    <property type="match status" value="1"/>
</dbReference>
<dbReference type="RefSeq" id="WP_013785585.1">
    <property type="nucleotide sequence ID" value="NC_015554.1"/>
</dbReference>
<organism evidence="14 15">
    <name type="scientific">Alteromonas naphthalenivorans</name>
    <dbReference type="NCBI Taxonomy" id="715451"/>
    <lineage>
        <taxon>Bacteria</taxon>
        <taxon>Pseudomonadati</taxon>
        <taxon>Pseudomonadota</taxon>
        <taxon>Gammaproteobacteria</taxon>
        <taxon>Alteromonadales</taxon>
        <taxon>Alteromonadaceae</taxon>
        <taxon>Alteromonas/Salinimonas group</taxon>
        <taxon>Alteromonas</taxon>
    </lineage>
</organism>
<comment type="similarity">
    <text evidence="2">Belongs to the FAD-binding oxidoreductase/transferase type 4 family.</text>
</comment>
<dbReference type="InterPro" id="IPR016166">
    <property type="entry name" value="FAD-bd_PCMH"/>
</dbReference>
<dbReference type="Gene3D" id="1.10.1060.10">
    <property type="entry name" value="Alpha-helical ferredoxin"/>
    <property type="match status" value="1"/>
</dbReference>
<dbReference type="PROSITE" id="PS00198">
    <property type="entry name" value="4FE4S_FER_1"/>
    <property type="match status" value="1"/>
</dbReference>
<keyword evidence="4" id="KW-0479">Metal-binding</keyword>
<feature type="domain" description="FAD-binding PCMH-type" evidence="13">
    <location>
        <begin position="56"/>
        <end position="284"/>
    </location>
</feature>
<evidence type="ECO:0000256" key="9">
    <source>
        <dbReference type="ARBA" id="ARBA00023014"/>
    </source>
</evidence>
<dbReference type="Gene3D" id="3.30.70.2740">
    <property type="match status" value="1"/>
</dbReference>
<keyword evidence="3" id="KW-0285">Flavoprotein</keyword>
<evidence type="ECO:0000313" key="15">
    <source>
        <dbReference type="Proteomes" id="UP000000683"/>
    </source>
</evidence>
<keyword evidence="7" id="KW-0560">Oxidoreductase</keyword>
<dbReference type="InterPro" id="IPR006094">
    <property type="entry name" value="Oxid_FAD_bind_N"/>
</dbReference>
<dbReference type="InterPro" id="IPR016169">
    <property type="entry name" value="FAD-bd_PCMH_sub2"/>
</dbReference>
<evidence type="ECO:0000256" key="1">
    <source>
        <dbReference type="ARBA" id="ARBA00001974"/>
    </source>
</evidence>
<reference evidence="14 15" key="1">
    <citation type="journal article" date="2011" name="J. Bacteriol.">
        <title>Complete genome sequence of the polycyclic aromatic hydrocarbon-degrading bacterium Alteromonas sp. strain SN2.</title>
        <authorList>
            <person name="Jin H.M."/>
            <person name="Jeong H."/>
            <person name="Moon E.J."/>
            <person name="Math R.K."/>
            <person name="Lee K."/>
            <person name="Kim H.J."/>
            <person name="Jeon C.O."/>
            <person name="Oh T.K."/>
            <person name="Kim J.F."/>
        </authorList>
    </citation>
    <scope>NUCLEOTIDE SEQUENCE [LARGE SCALE GENOMIC DNA]</scope>
    <source>
        <strain evidence="15">JCM 17741 / KACC 18427 / KCTC 11700BP / SN2</strain>
    </source>
</reference>
<dbReference type="EMBL" id="CP002339">
    <property type="protein sequence ID" value="AEF04663.1"/>
    <property type="molecule type" value="Genomic_DNA"/>
</dbReference>
<feature type="domain" description="4Fe-4S ferredoxin-type" evidence="12">
    <location>
        <begin position="571"/>
        <end position="602"/>
    </location>
</feature>
<dbReference type="GO" id="GO:0008720">
    <property type="term" value="F:D-lactate dehydrogenase (NAD+) activity"/>
    <property type="evidence" value="ECO:0007669"/>
    <property type="project" value="TreeGrafter"/>
</dbReference>
<evidence type="ECO:0000256" key="10">
    <source>
        <dbReference type="ARBA" id="ARBA00038897"/>
    </source>
</evidence>
<dbReference type="Pfam" id="PF02754">
    <property type="entry name" value="CCG"/>
    <property type="match status" value="1"/>
</dbReference>
<gene>
    <name evidence="14" type="ordered locus">ambt_15765</name>
</gene>
<keyword evidence="5" id="KW-0274">FAD</keyword>
<dbReference type="OrthoDB" id="9811557at2"/>
<proteinExistence type="inferred from homology"/>
<dbReference type="SUPFAM" id="SSF46548">
    <property type="entry name" value="alpha-helical ferredoxin"/>
    <property type="match status" value="1"/>
</dbReference>
<feature type="compositionally biased region" description="Basic and acidic residues" evidence="11">
    <location>
        <begin position="381"/>
        <end position="395"/>
    </location>
</feature>
<dbReference type="GO" id="GO:1903457">
    <property type="term" value="P:lactate catabolic process"/>
    <property type="evidence" value="ECO:0007669"/>
    <property type="project" value="TreeGrafter"/>
</dbReference>
<comment type="cofactor">
    <cofactor evidence="1">
        <name>FAD</name>
        <dbReference type="ChEBI" id="CHEBI:57692"/>
    </cofactor>
</comment>
<evidence type="ECO:0000259" key="12">
    <source>
        <dbReference type="PROSITE" id="PS51379"/>
    </source>
</evidence>
<dbReference type="FunFam" id="1.10.45.10:FF:000001">
    <property type="entry name" value="D-lactate dehydrogenase mitochondrial"/>
    <property type="match status" value="1"/>
</dbReference>
<evidence type="ECO:0000256" key="3">
    <source>
        <dbReference type="ARBA" id="ARBA00022630"/>
    </source>
</evidence>